<dbReference type="AlphaFoldDB" id="A0A9N9D8N6"/>
<sequence>KNAIEVVDEDNQTSVSDVVDDEVSTTPMAVTEMISRQSQGGRQATEVAKTIFYYDQSYYAAELGQSFNGWYWLLFKHRKRLRPFVALRIQADDIKPAEV</sequence>
<feature type="non-terminal residue" evidence="1">
    <location>
        <position position="99"/>
    </location>
</feature>
<dbReference type="EMBL" id="CAJVPJ010002667">
    <property type="protein sequence ID" value="CAG8626767.1"/>
    <property type="molecule type" value="Genomic_DNA"/>
</dbReference>
<gene>
    <name evidence="1" type="ORF">POCULU_LOCUS8687</name>
</gene>
<protein>
    <submittedName>
        <fullName evidence="1">8499_t:CDS:1</fullName>
    </submittedName>
</protein>
<name>A0A9N9D8N6_9GLOM</name>
<comment type="caution">
    <text evidence="1">The sequence shown here is derived from an EMBL/GenBank/DDBJ whole genome shotgun (WGS) entry which is preliminary data.</text>
</comment>
<dbReference type="Proteomes" id="UP000789572">
    <property type="component" value="Unassembled WGS sequence"/>
</dbReference>
<organism evidence="1 2">
    <name type="scientific">Paraglomus occultum</name>
    <dbReference type="NCBI Taxonomy" id="144539"/>
    <lineage>
        <taxon>Eukaryota</taxon>
        <taxon>Fungi</taxon>
        <taxon>Fungi incertae sedis</taxon>
        <taxon>Mucoromycota</taxon>
        <taxon>Glomeromycotina</taxon>
        <taxon>Glomeromycetes</taxon>
        <taxon>Paraglomerales</taxon>
        <taxon>Paraglomeraceae</taxon>
        <taxon>Paraglomus</taxon>
    </lineage>
</organism>
<accession>A0A9N9D8N6</accession>
<evidence type="ECO:0000313" key="2">
    <source>
        <dbReference type="Proteomes" id="UP000789572"/>
    </source>
</evidence>
<evidence type="ECO:0000313" key="1">
    <source>
        <dbReference type="EMBL" id="CAG8626767.1"/>
    </source>
</evidence>
<keyword evidence="2" id="KW-1185">Reference proteome</keyword>
<proteinExistence type="predicted"/>
<reference evidence="1" key="1">
    <citation type="submission" date="2021-06" db="EMBL/GenBank/DDBJ databases">
        <authorList>
            <person name="Kallberg Y."/>
            <person name="Tangrot J."/>
            <person name="Rosling A."/>
        </authorList>
    </citation>
    <scope>NUCLEOTIDE SEQUENCE</scope>
    <source>
        <strain evidence="1">IA702</strain>
    </source>
</reference>